<evidence type="ECO:0000256" key="3">
    <source>
        <dbReference type="ARBA" id="ARBA00022840"/>
    </source>
</evidence>
<keyword evidence="5" id="KW-0030">Aminoacyl-tRNA synthetase</keyword>
<dbReference type="InterPro" id="IPR002312">
    <property type="entry name" value="Asp/Asn-tRNA-synth_IIb"/>
</dbReference>
<evidence type="ECO:0000256" key="4">
    <source>
        <dbReference type="ARBA" id="ARBA00022917"/>
    </source>
</evidence>
<comment type="caution">
    <text evidence="7">The sequence shown here is derived from an EMBL/GenBank/DDBJ whole genome shotgun (WGS) entry which is preliminary data.</text>
</comment>
<name>A0A9N9H5M0_9GLOM</name>
<dbReference type="PRINTS" id="PR01042">
    <property type="entry name" value="TRNASYNTHASP"/>
</dbReference>
<dbReference type="OrthoDB" id="439710at2759"/>
<evidence type="ECO:0000313" key="7">
    <source>
        <dbReference type="EMBL" id="CAG8655230.1"/>
    </source>
</evidence>
<dbReference type="GO" id="GO:0005524">
    <property type="term" value="F:ATP binding"/>
    <property type="evidence" value="ECO:0007669"/>
    <property type="project" value="UniProtKB-KW"/>
</dbReference>
<dbReference type="SUPFAM" id="SSF55681">
    <property type="entry name" value="Class II aaRS and biotin synthetases"/>
    <property type="match status" value="1"/>
</dbReference>
<proteinExistence type="predicted"/>
<feature type="domain" description="Aminoacyl-transfer RNA synthetases class-II family profile" evidence="6">
    <location>
        <begin position="92"/>
        <end position="326"/>
    </location>
</feature>
<dbReference type="AlphaFoldDB" id="A0A9N9H5M0"/>
<evidence type="ECO:0000259" key="6">
    <source>
        <dbReference type="PROSITE" id="PS50862"/>
    </source>
</evidence>
<dbReference type="PROSITE" id="PS50862">
    <property type="entry name" value="AA_TRNA_LIGASE_II"/>
    <property type="match status" value="1"/>
</dbReference>
<keyword evidence="2" id="KW-0547">Nucleotide-binding</keyword>
<gene>
    <name evidence="7" type="ORF">RFULGI_LOCUS8634</name>
</gene>
<dbReference type="Gene3D" id="3.30.930.10">
    <property type="entry name" value="Bira Bifunctional Protein, Domain 2"/>
    <property type="match status" value="1"/>
</dbReference>
<dbReference type="InterPro" id="IPR045864">
    <property type="entry name" value="aa-tRNA-synth_II/BPL/LPL"/>
</dbReference>
<organism evidence="7 8">
    <name type="scientific">Racocetra fulgida</name>
    <dbReference type="NCBI Taxonomy" id="60492"/>
    <lineage>
        <taxon>Eukaryota</taxon>
        <taxon>Fungi</taxon>
        <taxon>Fungi incertae sedis</taxon>
        <taxon>Mucoromycota</taxon>
        <taxon>Glomeromycotina</taxon>
        <taxon>Glomeromycetes</taxon>
        <taxon>Diversisporales</taxon>
        <taxon>Gigasporaceae</taxon>
        <taxon>Racocetra</taxon>
    </lineage>
</organism>
<dbReference type="GO" id="GO:0006422">
    <property type="term" value="P:aspartyl-tRNA aminoacylation"/>
    <property type="evidence" value="ECO:0007669"/>
    <property type="project" value="TreeGrafter"/>
</dbReference>
<keyword evidence="8" id="KW-1185">Reference proteome</keyword>
<dbReference type="PANTHER" id="PTHR22594:SF5">
    <property type="entry name" value="ASPARTATE--TRNA LIGASE, MITOCHONDRIAL"/>
    <property type="match status" value="1"/>
</dbReference>
<evidence type="ECO:0000256" key="5">
    <source>
        <dbReference type="ARBA" id="ARBA00023146"/>
    </source>
</evidence>
<keyword evidence="4" id="KW-0648">Protein biosynthesis</keyword>
<dbReference type="Pfam" id="PF00152">
    <property type="entry name" value="tRNA-synt_2"/>
    <property type="match status" value="2"/>
</dbReference>
<evidence type="ECO:0000256" key="2">
    <source>
        <dbReference type="ARBA" id="ARBA00022741"/>
    </source>
</evidence>
<dbReference type="Proteomes" id="UP000789396">
    <property type="component" value="Unassembled WGS sequence"/>
</dbReference>
<sequence>MLYFIFKVKEIEEKWIDKMRNVRGTVRKKTGAEKKVEVELEKYQLINSSKELPFEIADAANINEDTRYRYRYLDLRRSRSKRLLLLKSQFCQAARNFLHQQGFVDLETPILAQSSPEGANCFVVPSNLKNRYYTLPQSPQIFKQLLMIGGFTKYYQLAKSFRNEGARSNRQIEFSQLDLELSFVSLIQIKRIIEKLLQFTLKKIFNHQLKTPFASLTYQETKKKYQTDKPDLRTTVNPQELSEAVDLVCNGEEILSGGLRIYQRQLQEKMLEILGYEPQERGENFGYFLQALEFAAPPHGGIGLGIDRLLSIILQTNSLKELIAFPKNIDGSCSLTGAPNFIKDKKL</sequence>
<protein>
    <submittedName>
        <fullName evidence="7">6652_t:CDS:1</fullName>
    </submittedName>
</protein>
<dbReference type="GO" id="GO:0004815">
    <property type="term" value="F:aspartate-tRNA ligase activity"/>
    <property type="evidence" value="ECO:0007669"/>
    <property type="project" value="TreeGrafter"/>
</dbReference>
<evidence type="ECO:0000256" key="1">
    <source>
        <dbReference type="ARBA" id="ARBA00022598"/>
    </source>
</evidence>
<dbReference type="InterPro" id="IPR004364">
    <property type="entry name" value="Aa-tRNA-synt_II"/>
</dbReference>
<evidence type="ECO:0000313" key="8">
    <source>
        <dbReference type="Proteomes" id="UP000789396"/>
    </source>
</evidence>
<dbReference type="InterPro" id="IPR006195">
    <property type="entry name" value="aa-tRNA-synth_II"/>
</dbReference>
<reference evidence="7" key="1">
    <citation type="submission" date="2021-06" db="EMBL/GenBank/DDBJ databases">
        <authorList>
            <person name="Kallberg Y."/>
            <person name="Tangrot J."/>
            <person name="Rosling A."/>
        </authorList>
    </citation>
    <scope>NUCLEOTIDE SEQUENCE</scope>
    <source>
        <strain evidence="7">IN212</strain>
    </source>
</reference>
<dbReference type="PANTHER" id="PTHR22594">
    <property type="entry name" value="ASPARTYL/LYSYL-TRNA SYNTHETASE"/>
    <property type="match status" value="1"/>
</dbReference>
<keyword evidence="3" id="KW-0067">ATP-binding</keyword>
<dbReference type="EMBL" id="CAJVPZ010014154">
    <property type="protein sequence ID" value="CAG8655230.1"/>
    <property type="molecule type" value="Genomic_DNA"/>
</dbReference>
<accession>A0A9N9H5M0</accession>
<keyword evidence="1" id="KW-0436">Ligase</keyword>